<reference evidence="8" key="1">
    <citation type="submission" date="2022-11" db="UniProtKB">
        <authorList>
            <consortium name="WormBaseParasite"/>
        </authorList>
    </citation>
    <scope>IDENTIFICATION</scope>
</reference>
<evidence type="ECO:0000259" key="6">
    <source>
        <dbReference type="Pfam" id="PF07687"/>
    </source>
</evidence>
<dbReference type="SUPFAM" id="SSF53187">
    <property type="entry name" value="Zn-dependent exopeptidases"/>
    <property type="match status" value="1"/>
</dbReference>
<dbReference type="PANTHER" id="PTHR43808:SF8">
    <property type="entry name" value="PEPTIDASE M20 DIMERISATION DOMAIN-CONTAINING PROTEIN"/>
    <property type="match status" value="1"/>
</dbReference>
<keyword evidence="4" id="KW-0378">Hydrolase</keyword>
<evidence type="ECO:0000256" key="4">
    <source>
        <dbReference type="ARBA" id="ARBA00022801"/>
    </source>
</evidence>
<protein>
    <submittedName>
        <fullName evidence="8">Peptidase M20 dimerisation domain-containing protein</fullName>
    </submittedName>
</protein>
<dbReference type="AlphaFoldDB" id="A0A914NX80"/>
<feature type="domain" description="Peptidase M20 dimerisation" evidence="6">
    <location>
        <begin position="173"/>
        <end position="270"/>
    </location>
</feature>
<comment type="cofactor">
    <cofactor evidence="1">
        <name>Zn(2+)</name>
        <dbReference type="ChEBI" id="CHEBI:29105"/>
    </cofactor>
</comment>
<dbReference type="InterPro" id="IPR011650">
    <property type="entry name" value="Peptidase_M20_dimer"/>
</dbReference>
<keyword evidence="7" id="KW-1185">Reference proteome</keyword>
<sequence>MNNNSLIESKDDIEEFLMNLMSIDSTTGKEWILGNLIKDFLEDEGFNITVQPLTSDKNRFNILATWAPFIPPGPKILFNTHLDTVPPYIPPTKNEENIFGRGANDAKGQIASQIFAMKKIIKEMPNLAIHLGLLLVVGEEKRHDGMKEANKLGLKPDYLIIGEPIDSKFASLQKGAASFKLIAKGIAAHSGTPEKGENAINKLLDVLEDLRNYEWPNDSDFGNTTLNIGFIEGGQALNALAANASASIMFRVTKSSKELLETVKTIVNERVEIEVLGFIEPVKVTIPPAPYETQPISGISDAAFFEKHDKLKGIYIYGPGSIESAHSENEFISINDLKKSVNVLFDFVKMLSSNVQ</sequence>
<dbReference type="Gene3D" id="3.40.630.10">
    <property type="entry name" value="Zn peptidases"/>
    <property type="match status" value="2"/>
</dbReference>
<dbReference type="GO" id="GO:0046872">
    <property type="term" value="F:metal ion binding"/>
    <property type="evidence" value="ECO:0007669"/>
    <property type="project" value="UniProtKB-KW"/>
</dbReference>
<evidence type="ECO:0000256" key="2">
    <source>
        <dbReference type="ARBA" id="ARBA00006247"/>
    </source>
</evidence>
<evidence type="ECO:0000256" key="1">
    <source>
        <dbReference type="ARBA" id="ARBA00001947"/>
    </source>
</evidence>
<organism evidence="7 8">
    <name type="scientific">Panagrolaimus davidi</name>
    <dbReference type="NCBI Taxonomy" id="227884"/>
    <lineage>
        <taxon>Eukaryota</taxon>
        <taxon>Metazoa</taxon>
        <taxon>Ecdysozoa</taxon>
        <taxon>Nematoda</taxon>
        <taxon>Chromadorea</taxon>
        <taxon>Rhabditida</taxon>
        <taxon>Tylenchina</taxon>
        <taxon>Panagrolaimomorpha</taxon>
        <taxon>Panagrolaimoidea</taxon>
        <taxon>Panagrolaimidae</taxon>
        <taxon>Panagrolaimus</taxon>
    </lineage>
</organism>
<dbReference type="InterPro" id="IPR002933">
    <property type="entry name" value="Peptidase_M20"/>
</dbReference>
<keyword evidence="3" id="KW-0479">Metal-binding</keyword>
<dbReference type="WBParaSite" id="PDA_v2.g1006.t1">
    <property type="protein sequence ID" value="PDA_v2.g1006.t1"/>
    <property type="gene ID" value="PDA_v2.g1006"/>
</dbReference>
<dbReference type="InterPro" id="IPR050072">
    <property type="entry name" value="Peptidase_M20A"/>
</dbReference>
<evidence type="ECO:0000256" key="3">
    <source>
        <dbReference type="ARBA" id="ARBA00022723"/>
    </source>
</evidence>
<evidence type="ECO:0000313" key="7">
    <source>
        <dbReference type="Proteomes" id="UP000887578"/>
    </source>
</evidence>
<dbReference type="SUPFAM" id="SSF55031">
    <property type="entry name" value="Bacterial exopeptidase dimerisation domain"/>
    <property type="match status" value="1"/>
</dbReference>
<dbReference type="Proteomes" id="UP000887578">
    <property type="component" value="Unplaced"/>
</dbReference>
<evidence type="ECO:0000313" key="8">
    <source>
        <dbReference type="WBParaSite" id="PDA_v2.g1006.t1"/>
    </source>
</evidence>
<comment type="similarity">
    <text evidence="2">Belongs to the peptidase M20A family.</text>
</comment>
<keyword evidence="5" id="KW-0862">Zinc</keyword>
<dbReference type="InterPro" id="IPR036264">
    <property type="entry name" value="Bact_exopeptidase_dim_dom"/>
</dbReference>
<dbReference type="GO" id="GO:0016787">
    <property type="term" value="F:hydrolase activity"/>
    <property type="evidence" value="ECO:0007669"/>
    <property type="project" value="UniProtKB-KW"/>
</dbReference>
<dbReference type="Pfam" id="PF01546">
    <property type="entry name" value="Peptidase_M20"/>
    <property type="match status" value="1"/>
</dbReference>
<evidence type="ECO:0000256" key="5">
    <source>
        <dbReference type="ARBA" id="ARBA00022833"/>
    </source>
</evidence>
<dbReference type="Pfam" id="PF07687">
    <property type="entry name" value="M20_dimer"/>
    <property type="match status" value="1"/>
</dbReference>
<proteinExistence type="inferred from homology"/>
<name>A0A914NX80_9BILA</name>
<accession>A0A914NX80</accession>
<dbReference type="PANTHER" id="PTHR43808">
    <property type="entry name" value="ACETYLORNITHINE DEACETYLASE"/>
    <property type="match status" value="1"/>
</dbReference>
<dbReference type="Gene3D" id="3.30.70.360">
    <property type="match status" value="1"/>
</dbReference>